<evidence type="ECO:0000256" key="1">
    <source>
        <dbReference type="SAM" id="Coils"/>
    </source>
</evidence>
<protein>
    <submittedName>
        <fullName evidence="2">Uncharacterized protein</fullName>
    </submittedName>
</protein>
<proteinExistence type="predicted"/>
<keyword evidence="3" id="KW-1185">Reference proteome</keyword>
<sequence>MKTLTIRKLSSKAEKQLKSLQKNCDEINTNSRAIEYVLERHYLIEATNEKNALLNRENHALRLELTELKNAFRTILKLTQNADL</sequence>
<evidence type="ECO:0000313" key="3">
    <source>
        <dbReference type="Proteomes" id="UP000307657"/>
    </source>
</evidence>
<dbReference type="Proteomes" id="UP000307657">
    <property type="component" value="Unassembled WGS sequence"/>
</dbReference>
<keyword evidence="1" id="KW-0175">Coiled coil</keyword>
<evidence type="ECO:0000313" key="2">
    <source>
        <dbReference type="EMBL" id="TJY33389.1"/>
    </source>
</evidence>
<organism evidence="2 3">
    <name type="scientific">Pontimicrobium aquaticum</name>
    <dbReference type="NCBI Taxonomy" id="2565367"/>
    <lineage>
        <taxon>Bacteria</taxon>
        <taxon>Pseudomonadati</taxon>
        <taxon>Bacteroidota</taxon>
        <taxon>Flavobacteriia</taxon>
        <taxon>Flavobacteriales</taxon>
        <taxon>Flavobacteriaceae</taxon>
        <taxon>Pontimicrobium</taxon>
    </lineage>
</organism>
<dbReference type="AlphaFoldDB" id="A0A4V5LQ03"/>
<dbReference type="RefSeq" id="WP_136844567.1">
    <property type="nucleotide sequence ID" value="NZ_SUPL01000007.1"/>
</dbReference>
<dbReference type="EMBL" id="SUPL01000007">
    <property type="protein sequence ID" value="TJY33389.1"/>
    <property type="molecule type" value="Genomic_DNA"/>
</dbReference>
<gene>
    <name evidence="2" type="ORF">E5167_12880</name>
</gene>
<reference evidence="2 3" key="1">
    <citation type="submission" date="2019-04" db="EMBL/GenBank/DDBJ databases">
        <title>Lacinutrix sp. nov., isolated from marine water.</title>
        <authorList>
            <person name="Kim W."/>
        </authorList>
    </citation>
    <scope>NUCLEOTIDE SEQUENCE [LARGE SCALE GENOMIC DNA]</scope>
    <source>
        <strain evidence="2 3">CAU 1491</strain>
    </source>
</reference>
<accession>A0A4V5LQ03</accession>
<feature type="coiled-coil region" evidence="1">
    <location>
        <begin position="10"/>
        <end position="71"/>
    </location>
</feature>
<comment type="caution">
    <text evidence="2">The sequence shown here is derived from an EMBL/GenBank/DDBJ whole genome shotgun (WGS) entry which is preliminary data.</text>
</comment>
<name>A0A4V5LQ03_9FLAO</name>